<dbReference type="PANTHER" id="PTHR46211">
    <property type="entry name" value="GLYCEROPHOSPHORYL DIESTER PHOSPHODIESTERASE"/>
    <property type="match status" value="1"/>
</dbReference>
<dbReference type="EMBL" id="VSSQ01000053">
    <property type="protein sequence ID" value="MPL70435.1"/>
    <property type="molecule type" value="Genomic_DNA"/>
</dbReference>
<dbReference type="AlphaFoldDB" id="A0A644TU52"/>
<dbReference type="SUPFAM" id="SSF51695">
    <property type="entry name" value="PLC-like phosphodiesterases"/>
    <property type="match status" value="1"/>
</dbReference>
<dbReference type="GO" id="GO:0006629">
    <property type="term" value="P:lipid metabolic process"/>
    <property type="evidence" value="ECO:0007669"/>
    <property type="project" value="InterPro"/>
</dbReference>
<dbReference type="InterPro" id="IPR017946">
    <property type="entry name" value="PLC-like_Pdiesterase_TIM-brl"/>
</dbReference>
<dbReference type="GO" id="GO:0008889">
    <property type="term" value="F:glycerophosphodiester phosphodiesterase activity"/>
    <property type="evidence" value="ECO:0007669"/>
    <property type="project" value="UniProtKB-EC"/>
</dbReference>
<dbReference type="PROSITE" id="PS51704">
    <property type="entry name" value="GP_PDE"/>
    <property type="match status" value="1"/>
</dbReference>
<gene>
    <name evidence="2" type="primary">ugpQ_1</name>
    <name evidence="2" type="ORF">SDC9_16191</name>
</gene>
<dbReference type="Pfam" id="PF03009">
    <property type="entry name" value="GDPD"/>
    <property type="match status" value="1"/>
</dbReference>
<organism evidence="2">
    <name type="scientific">bioreactor metagenome</name>
    <dbReference type="NCBI Taxonomy" id="1076179"/>
    <lineage>
        <taxon>unclassified sequences</taxon>
        <taxon>metagenomes</taxon>
        <taxon>ecological metagenomes</taxon>
    </lineage>
</organism>
<dbReference type="EC" id="3.1.4.46" evidence="2"/>
<evidence type="ECO:0000259" key="1">
    <source>
        <dbReference type="PROSITE" id="PS51704"/>
    </source>
</evidence>
<accession>A0A644TU52</accession>
<proteinExistence type="predicted"/>
<feature type="domain" description="GP-PDE" evidence="1">
    <location>
        <begin position="13"/>
        <end position="275"/>
    </location>
</feature>
<sequence length="284" mass="31557">MKKTAILPGFPRPLVFAHRGLSSLYPENSMVAFRAARDAGVPGVELDIHLSRDRRLVVFHDDTTGRIAREAGAFTRQGKDPGEGAIPGGGPARRDLPIEASDYDLLAGLDIGSWKDPAFASERIPLLDSVLEELGGDMYFDIEIKSRSLKDSGLEVLLVDTLRRHAMEERCIVSSFNPLSLRRFKALMPEIPRAIIWSRSEELYWYLRRGEGRWIAGVDLLKPEQSLVKGPRMFPGLGRPILPWTVDAAEDEARLLAAGVEGIVSNRPQELPGWRKAQETPGKI</sequence>
<evidence type="ECO:0000313" key="2">
    <source>
        <dbReference type="EMBL" id="MPL70435.1"/>
    </source>
</evidence>
<dbReference type="Gene3D" id="3.20.20.190">
    <property type="entry name" value="Phosphatidylinositol (PI) phosphodiesterase"/>
    <property type="match status" value="1"/>
</dbReference>
<keyword evidence="2" id="KW-0378">Hydrolase</keyword>
<dbReference type="PANTHER" id="PTHR46211:SF1">
    <property type="entry name" value="GLYCEROPHOSPHODIESTER PHOSPHODIESTERASE, CYTOPLASMIC"/>
    <property type="match status" value="1"/>
</dbReference>
<reference evidence="2" key="1">
    <citation type="submission" date="2019-08" db="EMBL/GenBank/DDBJ databases">
        <authorList>
            <person name="Kucharzyk K."/>
            <person name="Murdoch R.W."/>
            <person name="Higgins S."/>
            <person name="Loffler F."/>
        </authorList>
    </citation>
    <scope>NUCLEOTIDE SEQUENCE</scope>
</reference>
<dbReference type="InterPro" id="IPR030395">
    <property type="entry name" value="GP_PDE_dom"/>
</dbReference>
<protein>
    <submittedName>
        <fullName evidence="2">Glycerophosphodiester phosphodiesterase, cytoplasmic</fullName>
        <ecNumber evidence="2">3.1.4.46</ecNumber>
    </submittedName>
</protein>
<name>A0A644TU52_9ZZZZ</name>
<comment type="caution">
    <text evidence="2">The sequence shown here is derived from an EMBL/GenBank/DDBJ whole genome shotgun (WGS) entry which is preliminary data.</text>
</comment>